<dbReference type="OrthoDB" id="5983572at2759"/>
<evidence type="ECO:0000313" key="5">
    <source>
        <dbReference type="EMBL" id="CAF1172622.1"/>
    </source>
</evidence>
<feature type="chain" id="PRO_5036410232" description="LolA-like domain-containing protein" evidence="2">
    <location>
        <begin position="20"/>
        <end position="649"/>
    </location>
</feature>
<evidence type="ECO:0000313" key="4">
    <source>
        <dbReference type="EMBL" id="CAF1012115.1"/>
    </source>
</evidence>
<dbReference type="PANTHER" id="PTHR36902">
    <property type="entry name" value="ENRICHED IN SURFACE-LABELED PROTEOME PROTEIN 9"/>
    <property type="match status" value="1"/>
</dbReference>
<dbReference type="Proteomes" id="UP000663852">
    <property type="component" value="Unassembled WGS sequence"/>
</dbReference>
<feature type="domain" description="LolA-like" evidence="3">
    <location>
        <begin position="226"/>
        <end position="434"/>
    </location>
</feature>
<dbReference type="AlphaFoldDB" id="A0A814HQZ9"/>
<dbReference type="Pfam" id="PF25898">
    <property type="entry name" value="LolA_2nd_metazoa"/>
    <property type="match status" value="1"/>
</dbReference>
<keyword evidence="2" id="KW-0732">Signal</keyword>
<reference evidence="4" key="1">
    <citation type="submission" date="2021-02" db="EMBL/GenBank/DDBJ databases">
        <authorList>
            <person name="Nowell W R."/>
        </authorList>
    </citation>
    <scope>NUCLEOTIDE SEQUENCE</scope>
</reference>
<dbReference type="PANTHER" id="PTHR36902:SF1">
    <property type="entry name" value="ENRICHED IN SURFACE-LABELED PROTEOME PROTEIN 9"/>
    <property type="match status" value="1"/>
</dbReference>
<evidence type="ECO:0000259" key="3">
    <source>
        <dbReference type="Pfam" id="PF25898"/>
    </source>
</evidence>
<protein>
    <recommendedName>
        <fullName evidence="3">LolA-like domain-containing protein</fullName>
    </recommendedName>
</protein>
<proteinExistence type="predicted"/>
<organism evidence="4 7">
    <name type="scientific">Adineta ricciae</name>
    <name type="common">Rotifer</name>
    <dbReference type="NCBI Taxonomy" id="249248"/>
    <lineage>
        <taxon>Eukaryota</taxon>
        <taxon>Metazoa</taxon>
        <taxon>Spiralia</taxon>
        <taxon>Gnathifera</taxon>
        <taxon>Rotifera</taxon>
        <taxon>Eurotatoria</taxon>
        <taxon>Bdelloidea</taxon>
        <taxon>Adinetida</taxon>
        <taxon>Adinetidae</taxon>
        <taxon>Adineta</taxon>
    </lineage>
</organism>
<accession>A0A814HQZ9</accession>
<evidence type="ECO:0000256" key="1">
    <source>
        <dbReference type="SAM" id="Phobius"/>
    </source>
</evidence>
<keyword evidence="6" id="KW-1185">Reference proteome</keyword>
<keyword evidence="1" id="KW-1133">Transmembrane helix</keyword>
<name>A0A814HQZ9_ADIRI</name>
<sequence length="649" mass="74901">MSFNLTLLTVCLLVCRFSCQQIDFSICPNGLTNAPSDPQWPSILPNHFELTAELTTDVETIEITQSFLGPYRDVVYFHSYQTTSKTYSDFDTNELLVVFDDPLLCDRLAIGSNDVLPYLTSQIVKPSILLGFTGRNNYNSAFYTRYLGIETVREGIRAKKFQSCFFIEQEQVTINATYYIGDSPPDQSALNVPLDFVQIDVRSNNLPYTYNILRYVSNPSLTIETPSNVYCPNRTNTKPFPQNLPSRLSLHSEIYTLKNNDTPSRVESYNRLIDETLLFERIDYTMDKLPSAFIPSILLFDYSSNLNYLYARESQECIIRNVTSHAMGTTNEILFQFGAMNNTIQFQYTGITHCNRPHLLCHRWIGQQEFGIFKKQYEWYWSAKYNDIDLQELIPIQVYLTTITEAGPSKMIKQETNIFNYNSQPNSMQLIDTTIGECYRALGPSHQFNYAILRMTLNNDAEHPVHQHLLSLENRLHMQLASDLRIRHIRLSSFAIDMTRDTTDQHNKDVYVTFTLLDNPPVSNELLKEPPSLQVIRQLAQQINEGKFYVRDNDGGYDLQARPNSLRTLVLYLLPSENHTSYFNETIFVYHNVTNTIYRQREKIVHRHTGPLIAAFWMGFALLGMIVTLAISSFVAVRKWTPTINNHNT</sequence>
<feature type="signal peptide" evidence="2">
    <location>
        <begin position="1"/>
        <end position="19"/>
    </location>
</feature>
<dbReference type="EMBL" id="CAJNOJ010000065">
    <property type="protein sequence ID" value="CAF1012115.1"/>
    <property type="molecule type" value="Genomic_DNA"/>
</dbReference>
<dbReference type="InterPro" id="IPR058831">
    <property type="entry name" value="LolA-like_dom_2nd"/>
</dbReference>
<comment type="caution">
    <text evidence="4">The sequence shown here is derived from an EMBL/GenBank/DDBJ whole genome shotgun (WGS) entry which is preliminary data.</text>
</comment>
<gene>
    <name evidence="4" type="ORF">EDS130_LOCUS15445</name>
    <name evidence="5" type="ORF">XAT740_LOCUS22120</name>
</gene>
<evidence type="ECO:0000256" key="2">
    <source>
        <dbReference type="SAM" id="SignalP"/>
    </source>
</evidence>
<keyword evidence="1" id="KW-0472">Membrane</keyword>
<dbReference type="EMBL" id="CAJNOR010001614">
    <property type="protein sequence ID" value="CAF1172622.1"/>
    <property type="molecule type" value="Genomic_DNA"/>
</dbReference>
<keyword evidence="1" id="KW-0812">Transmembrane</keyword>
<evidence type="ECO:0000313" key="6">
    <source>
        <dbReference type="Proteomes" id="UP000663828"/>
    </source>
</evidence>
<dbReference type="Proteomes" id="UP000663828">
    <property type="component" value="Unassembled WGS sequence"/>
</dbReference>
<evidence type="ECO:0000313" key="7">
    <source>
        <dbReference type="Proteomes" id="UP000663852"/>
    </source>
</evidence>
<feature type="transmembrane region" description="Helical" evidence="1">
    <location>
        <begin position="612"/>
        <end position="637"/>
    </location>
</feature>